<comment type="similarity">
    <text evidence="4 10">Belongs to the class-III pyridoxal-phosphate-dependent aminotransferase family.</text>
</comment>
<dbReference type="GO" id="GO:0042802">
    <property type="term" value="F:identical protein binding"/>
    <property type="evidence" value="ECO:0007669"/>
    <property type="project" value="TreeGrafter"/>
</dbReference>
<dbReference type="AlphaFoldDB" id="A0A8J5QS89"/>
<dbReference type="InterPro" id="IPR010164">
    <property type="entry name" value="Orn_aminotrans"/>
</dbReference>
<evidence type="ECO:0000256" key="2">
    <source>
        <dbReference type="ARBA" id="ARBA00004305"/>
    </source>
</evidence>
<comment type="subunit">
    <text evidence="5">Homotetramer.</text>
</comment>
<dbReference type="Proteomes" id="UP000729913">
    <property type="component" value="Unassembled WGS sequence"/>
</dbReference>
<dbReference type="GO" id="GO:0010121">
    <property type="term" value="P:L-arginine catabolic process to proline via ornithine"/>
    <property type="evidence" value="ECO:0007669"/>
    <property type="project" value="TreeGrafter"/>
</dbReference>
<dbReference type="InterPro" id="IPR005814">
    <property type="entry name" value="Aminotrans_3"/>
</dbReference>
<evidence type="ECO:0000256" key="1">
    <source>
        <dbReference type="ARBA" id="ARBA00001933"/>
    </source>
</evidence>
<dbReference type="CDD" id="cd00610">
    <property type="entry name" value="OAT_like"/>
    <property type="match status" value="1"/>
</dbReference>
<protein>
    <recommendedName>
        <fullName evidence="6 11">Ornithine aminotransferase</fullName>
        <ecNumber evidence="6 11">2.6.1.13</ecNumber>
    </recommendedName>
</protein>
<dbReference type="PANTHER" id="PTHR11986">
    <property type="entry name" value="AMINOTRANSFERASE CLASS III"/>
    <property type="match status" value="1"/>
</dbReference>
<name>A0A8J5QS89_9HYME</name>
<evidence type="ECO:0000256" key="6">
    <source>
        <dbReference type="ARBA" id="ARBA00012924"/>
    </source>
</evidence>
<evidence type="ECO:0000256" key="10">
    <source>
        <dbReference type="RuleBase" id="RU003560"/>
    </source>
</evidence>
<dbReference type="GO" id="GO:0004587">
    <property type="term" value="F:ornithine aminotransferase activity"/>
    <property type="evidence" value="ECO:0007669"/>
    <property type="project" value="UniProtKB-EC"/>
</dbReference>
<comment type="cofactor">
    <cofactor evidence="1 11">
        <name>pyridoxal 5'-phosphate</name>
        <dbReference type="ChEBI" id="CHEBI:597326"/>
    </cofactor>
</comment>
<evidence type="ECO:0000256" key="7">
    <source>
        <dbReference type="ARBA" id="ARBA00022576"/>
    </source>
</evidence>
<dbReference type="OrthoDB" id="425114at2759"/>
<dbReference type="Pfam" id="PF00202">
    <property type="entry name" value="Aminotran_3"/>
    <property type="match status" value="1"/>
</dbReference>
<evidence type="ECO:0000313" key="12">
    <source>
        <dbReference type="EMBL" id="KAG8040940.1"/>
    </source>
</evidence>
<dbReference type="EMBL" id="JAAOIC020000019">
    <property type="protein sequence ID" value="KAG8040940.1"/>
    <property type="molecule type" value="Genomic_DNA"/>
</dbReference>
<evidence type="ECO:0000256" key="4">
    <source>
        <dbReference type="ARBA" id="ARBA00008954"/>
    </source>
</evidence>
<dbReference type="PIRSF" id="PIRSF000521">
    <property type="entry name" value="Transaminase_4ab_Lys_Orn"/>
    <property type="match status" value="1"/>
</dbReference>
<evidence type="ECO:0000256" key="9">
    <source>
        <dbReference type="ARBA" id="ARBA00022898"/>
    </source>
</evidence>
<reference evidence="12" key="1">
    <citation type="submission" date="2020-03" db="EMBL/GenBank/DDBJ databases">
        <authorList>
            <person name="Chebbi M.A."/>
            <person name="Drezen J.M."/>
        </authorList>
    </citation>
    <scope>NUCLEOTIDE SEQUENCE</scope>
    <source>
        <tissue evidence="12">Whole body</tissue>
    </source>
</reference>
<dbReference type="FunFam" id="3.40.640.10:FF:000011">
    <property type="entry name" value="Ornithine aminotransferase"/>
    <property type="match status" value="1"/>
</dbReference>
<comment type="subcellular location">
    <subcellularLocation>
        <location evidence="2">Mitochondrion matrix</location>
    </subcellularLocation>
</comment>
<keyword evidence="9 10" id="KW-0663">Pyridoxal phosphate</keyword>
<evidence type="ECO:0000256" key="3">
    <source>
        <dbReference type="ARBA" id="ARBA00004998"/>
    </source>
</evidence>
<evidence type="ECO:0000256" key="11">
    <source>
        <dbReference type="RuleBase" id="RU365036"/>
    </source>
</evidence>
<dbReference type="NCBIfam" id="TIGR01885">
    <property type="entry name" value="Orn_aminotrans"/>
    <property type="match status" value="1"/>
</dbReference>
<comment type="pathway">
    <text evidence="3 11">Amino-acid biosynthesis; L-proline biosynthesis; L-glutamate 5-semialdehyde from L-ornithine: step 1/1.</text>
</comment>
<gene>
    <name evidence="12" type="ORF">G9C98_001928</name>
</gene>
<dbReference type="FunFam" id="3.90.1150.10:FF:000152">
    <property type="entry name" value="Ornithine aminotransferase"/>
    <property type="match status" value="1"/>
</dbReference>
<proteinExistence type="inferred from homology"/>
<keyword evidence="7 11" id="KW-0032">Aminotransferase</keyword>
<evidence type="ECO:0000256" key="5">
    <source>
        <dbReference type="ARBA" id="ARBA00011881"/>
    </source>
</evidence>
<dbReference type="PANTHER" id="PTHR11986:SF18">
    <property type="entry name" value="ORNITHINE AMINOTRANSFERASE, MITOCHONDRIAL"/>
    <property type="match status" value="1"/>
</dbReference>
<dbReference type="GO" id="GO:0019544">
    <property type="term" value="P:L-arginine catabolic process to L-glutamate"/>
    <property type="evidence" value="ECO:0007669"/>
    <property type="project" value="TreeGrafter"/>
</dbReference>
<dbReference type="GO" id="GO:0030170">
    <property type="term" value="F:pyridoxal phosphate binding"/>
    <property type="evidence" value="ECO:0007669"/>
    <property type="project" value="InterPro"/>
</dbReference>
<keyword evidence="13" id="KW-1185">Reference proteome</keyword>
<dbReference type="InterPro" id="IPR050103">
    <property type="entry name" value="Class-III_PLP-dep_AT"/>
</dbReference>
<keyword evidence="8 11" id="KW-0808">Transferase</keyword>
<organism evidence="12 13">
    <name type="scientific">Cotesia typhae</name>
    <dbReference type="NCBI Taxonomy" id="2053667"/>
    <lineage>
        <taxon>Eukaryota</taxon>
        <taxon>Metazoa</taxon>
        <taxon>Ecdysozoa</taxon>
        <taxon>Arthropoda</taxon>
        <taxon>Hexapoda</taxon>
        <taxon>Insecta</taxon>
        <taxon>Pterygota</taxon>
        <taxon>Neoptera</taxon>
        <taxon>Endopterygota</taxon>
        <taxon>Hymenoptera</taxon>
        <taxon>Apocrita</taxon>
        <taxon>Ichneumonoidea</taxon>
        <taxon>Braconidae</taxon>
        <taxon>Microgastrinae</taxon>
        <taxon>Cotesia</taxon>
    </lineage>
</organism>
<dbReference type="EC" id="2.6.1.13" evidence="6 11"/>
<reference evidence="12" key="2">
    <citation type="submission" date="2021-04" db="EMBL/GenBank/DDBJ databases">
        <title>Genome-wide patterns of bracovirus chromosomal integration into multiple host tissues during parasitism.</title>
        <authorList>
            <person name="Chebbi M.A.C."/>
        </authorList>
    </citation>
    <scope>NUCLEOTIDE SEQUENCE</scope>
    <source>
        <tissue evidence="12">Whole body</tissue>
    </source>
</reference>
<evidence type="ECO:0000313" key="13">
    <source>
        <dbReference type="Proteomes" id="UP000729913"/>
    </source>
</evidence>
<comment type="caution">
    <text evidence="12">The sequence shown here is derived from an EMBL/GenBank/DDBJ whole genome shotgun (WGS) entry which is preliminary data.</text>
</comment>
<accession>A0A8J5QS89</accession>
<dbReference type="GO" id="GO:0005759">
    <property type="term" value="C:mitochondrial matrix"/>
    <property type="evidence" value="ECO:0007669"/>
    <property type="project" value="UniProtKB-SubCell"/>
</dbReference>
<evidence type="ECO:0000256" key="8">
    <source>
        <dbReference type="ARBA" id="ARBA00022679"/>
    </source>
</evidence>
<comment type="catalytic activity">
    <reaction evidence="11">
        <text>a 2-oxocarboxylate + L-ornithine = L-glutamate 5-semialdehyde + an L-alpha-amino acid</text>
        <dbReference type="Rhea" id="RHEA:13877"/>
        <dbReference type="ChEBI" id="CHEBI:35179"/>
        <dbReference type="ChEBI" id="CHEBI:46911"/>
        <dbReference type="ChEBI" id="CHEBI:58066"/>
        <dbReference type="ChEBI" id="CHEBI:59869"/>
        <dbReference type="EC" id="2.6.1.13"/>
    </reaction>
</comment>
<sequence>MQSLKRCIISGSRDAKQVNRFISTAQQEIIKRDEQFAGPHFKPLPVVLAKGEGAFLWDIDNKRYYDFLAGFSTCNQGHCHPRLVKVMRDQCGKLHHVSRAFFTELHGELGEYLTRLFGFDKFIPMNTGVEAGDLSIKLARRWGYRIKKIPKDKATVLFAKNNFWGRSIAAASASTEPLCFTDFGPFVPNFEKIPYDDLTALEEALKNNPNVCAFMMEPIQGEAGVKIPKDGYLKGVRDLCTKYNVLWIADEVQTGLGRTGHRLAVDYENQKPDILVLGGPLACAVALEAVKILEEEKLAENAARLGKIVKEELEKIPKDIASEFRGRGLLCGIQINKEFANGWDVCLRLRDNGVLSRPAHGQFLRISPPLVIKEDQLREGLEIIKNTLLNY</sequence>